<reference evidence="10 11" key="1">
    <citation type="submission" date="2024-06" db="EMBL/GenBank/DDBJ databases">
        <title>Genomic Encyclopedia of Type Strains, Phase IV (KMG-IV): sequencing the most valuable type-strain genomes for metagenomic binning, comparative biology and taxonomic classification.</title>
        <authorList>
            <person name="Goeker M."/>
        </authorList>
    </citation>
    <scope>NUCLEOTIDE SEQUENCE [LARGE SCALE GENOMIC DNA]</scope>
    <source>
        <strain evidence="10 11">DSM 29388</strain>
    </source>
</reference>
<dbReference type="PANTHER" id="PTHR30026:SF20">
    <property type="entry name" value="OUTER MEMBRANE PROTEIN TOLC"/>
    <property type="match status" value="1"/>
</dbReference>
<keyword evidence="9" id="KW-0732">Signal</keyword>
<evidence type="ECO:0000256" key="3">
    <source>
        <dbReference type="ARBA" id="ARBA00022448"/>
    </source>
</evidence>
<comment type="subcellular location">
    <subcellularLocation>
        <location evidence="1">Cell outer membrane</location>
    </subcellularLocation>
</comment>
<dbReference type="RefSeq" id="WP_354510566.1">
    <property type="nucleotide sequence ID" value="NZ_JBEPMO010000022.1"/>
</dbReference>
<organism evidence="10 11">
    <name type="scientific">Moheibacter stercoris</name>
    <dbReference type="NCBI Taxonomy" id="1628251"/>
    <lineage>
        <taxon>Bacteria</taxon>
        <taxon>Pseudomonadati</taxon>
        <taxon>Bacteroidota</taxon>
        <taxon>Flavobacteriia</taxon>
        <taxon>Flavobacteriales</taxon>
        <taxon>Weeksellaceae</taxon>
        <taxon>Moheibacter</taxon>
    </lineage>
</organism>
<evidence type="ECO:0000256" key="9">
    <source>
        <dbReference type="SAM" id="SignalP"/>
    </source>
</evidence>
<dbReference type="InterPro" id="IPR003423">
    <property type="entry name" value="OMP_efflux"/>
</dbReference>
<evidence type="ECO:0000256" key="2">
    <source>
        <dbReference type="ARBA" id="ARBA00007613"/>
    </source>
</evidence>
<dbReference type="EMBL" id="JBEPMO010000022">
    <property type="protein sequence ID" value="MET3732903.1"/>
    <property type="molecule type" value="Genomic_DNA"/>
</dbReference>
<feature type="coiled-coil region" evidence="8">
    <location>
        <begin position="346"/>
        <end position="391"/>
    </location>
</feature>
<sequence length="458" mass="51275">MKKFWLVCLGLLSISASAQISLNENVQKAINLALDNDVELENQRIDVEKLELERQSVLSKYIPKVEATALYGYLNSNGNLDIPTFNVPMTHFNLFEGSTDFKTKGQAFHGGIMAKAVLFSGGQIHYGAKALEYKNKGNALMMDVKADEVIKDIIFSFDQLQLLGTAERLIDESEKRLNKETERIEKAISVGLAIPYDRDKIKLASLELQTNRTDVNNKKQLLALKISQATGLSIEEILNTSYDVEPIVILEELSSGNRNEIKALEAYQQATQFAVKKEKGSLLPTVGAFGGYSYSSVFNSELSTNSPLSQNSVDLKVNHLTLNPTWMVGVAMKWEIFAGFERKHKIQEANLSVKQIENKLKDAKEKTALQLEKNKLEYQTALQQIEIANQRELIAQHTNALADKQYKAGLISVTERLTAENDIYKESLNKIETIINQRQIAIETYQSAGVLSTYISSK</sequence>
<evidence type="ECO:0000256" key="8">
    <source>
        <dbReference type="SAM" id="Coils"/>
    </source>
</evidence>
<dbReference type="Proteomes" id="UP001549146">
    <property type="component" value="Unassembled WGS sequence"/>
</dbReference>
<evidence type="ECO:0000313" key="11">
    <source>
        <dbReference type="Proteomes" id="UP001549146"/>
    </source>
</evidence>
<keyword evidence="8" id="KW-0175">Coiled coil</keyword>
<evidence type="ECO:0000256" key="6">
    <source>
        <dbReference type="ARBA" id="ARBA00023136"/>
    </source>
</evidence>
<accession>A0ABV2LZE8</accession>
<keyword evidence="6" id="KW-0472">Membrane</keyword>
<dbReference type="InterPro" id="IPR051906">
    <property type="entry name" value="TolC-like"/>
</dbReference>
<evidence type="ECO:0000256" key="5">
    <source>
        <dbReference type="ARBA" id="ARBA00022692"/>
    </source>
</evidence>
<evidence type="ECO:0000256" key="7">
    <source>
        <dbReference type="ARBA" id="ARBA00023237"/>
    </source>
</evidence>
<dbReference type="PANTHER" id="PTHR30026">
    <property type="entry name" value="OUTER MEMBRANE PROTEIN TOLC"/>
    <property type="match status" value="1"/>
</dbReference>
<evidence type="ECO:0000256" key="1">
    <source>
        <dbReference type="ARBA" id="ARBA00004442"/>
    </source>
</evidence>
<keyword evidence="7" id="KW-0998">Cell outer membrane</keyword>
<protein>
    <submittedName>
        <fullName evidence="10">Outer membrane protein TolC</fullName>
    </submittedName>
</protein>
<dbReference type="Pfam" id="PF02321">
    <property type="entry name" value="OEP"/>
    <property type="match status" value="1"/>
</dbReference>
<gene>
    <name evidence="10" type="ORF">ABID46_002494</name>
</gene>
<comment type="similarity">
    <text evidence="2">Belongs to the outer membrane factor (OMF) (TC 1.B.17) family.</text>
</comment>
<comment type="caution">
    <text evidence="10">The sequence shown here is derived from an EMBL/GenBank/DDBJ whole genome shotgun (WGS) entry which is preliminary data.</text>
</comment>
<dbReference type="Gene3D" id="1.20.1600.10">
    <property type="entry name" value="Outer membrane efflux proteins (OEP)"/>
    <property type="match status" value="1"/>
</dbReference>
<dbReference type="SUPFAM" id="SSF56954">
    <property type="entry name" value="Outer membrane efflux proteins (OEP)"/>
    <property type="match status" value="1"/>
</dbReference>
<evidence type="ECO:0000313" key="10">
    <source>
        <dbReference type="EMBL" id="MET3732903.1"/>
    </source>
</evidence>
<evidence type="ECO:0000256" key="4">
    <source>
        <dbReference type="ARBA" id="ARBA00022452"/>
    </source>
</evidence>
<keyword evidence="5" id="KW-0812">Transmembrane</keyword>
<keyword evidence="11" id="KW-1185">Reference proteome</keyword>
<keyword evidence="4" id="KW-1134">Transmembrane beta strand</keyword>
<feature type="coiled-coil region" evidence="8">
    <location>
        <begin position="163"/>
        <end position="190"/>
    </location>
</feature>
<feature type="signal peptide" evidence="9">
    <location>
        <begin position="1"/>
        <end position="18"/>
    </location>
</feature>
<keyword evidence="3" id="KW-0813">Transport</keyword>
<feature type="chain" id="PRO_5047026009" evidence="9">
    <location>
        <begin position="19"/>
        <end position="458"/>
    </location>
</feature>
<name>A0ABV2LZE8_9FLAO</name>
<proteinExistence type="inferred from homology"/>